<sequence>MIFPRRDRPVSQRTSHALPSRVRARACLARQAQHGAGRDRAGTRHVAGESANGAFLYVEVGMGWITPSVFKADGKVVRYVESEGSDLELLLLSAWFAEPASRRWSIMEYDLKNGAFSVAFQYPDEVDVEAMHPYYREKALLSRFGDRPLVFPQSGQAGRS</sequence>
<comment type="caution">
    <text evidence="1">The sequence shown here is derived from an EMBL/GenBank/DDBJ whole genome shotgun (WGS) entry which is preliminary data.</text>
</comment>
<dbReference type="RefSeq" id="WP_246352418.1">
    <property type="nucleotide sequence ID" value="NZ_JACIJF010000009.1"/>
</dbReference>
<evidence type="ECO:0000313" key="2">
    <source>
        <dbReference type="Proteomes" id="UP000527143"/>
    </source>
</evidence>
<proteinExistence type="predicted"/>
<name>A0A840YQZ0_9SPHN</name>
<dbReference type="EMBL" id="JACIJF010000009">
    <property type="protein sequence ID" value="MBB5711721.1"/>
    <property type="molecule type" value="Genomic_DNA"/>
</dbReference>
<reference evidence="1 2" key="1">
    <citation type="submission" date="2020-08" db="EMBL/GenBank/DDBJ databases">
        <title>Genomic Encyclopedia of Type Strains, Phase IV (KMG-IV): sequencing the most valuable type-strain genomes for metagenomic binning, comparative biology and taxonomic classification.</title>
        <authorList>
            <person name="Goeker M."/>
        </authorList>
    </citation>
    <scope>NUCLEOTIDE SEQUENCE [LARGE SCALE GENOMIC DNA]</scope>
    <source>
        <strain evidence="1 2">DSM 26736</strain>
    </source>
</reference>
<organism evidence="1 2">
    <name type="scientific">Sphingomonas xinjiangensis</name>
    <dbReference type="NCBI Taxonomy" id="643568"/>
    <lineage>
        <taxon>Bacteria</taxon>
        <taxon>Pseudomonadati</taxon>
        <taxon>Pseudomonadota</taxon>
        <taxon>Alphaproteobacteria</taxon>
        <taxon>Sphingomonadales</taxon>
        <taxon>Sphingomonadaceae</taxon>
        <taxon>Sphingomonas</taxon>
    </lineage>
</organism>
<evidence type="ECO:0000313" key="1">
    <source>
        <dbReference type="EMBL" id="MBB5711721.1"/>
    </source>
</evidence>
<dbReference type="AlphaFoldDB" id="A0A840YQZ0"/>
<keyword evidence="2" id="KW-1185">Reference proteome</keyword>
<protein>
    <submittedName>
        <fullName evidence="1">Uncharacterized protein</fullName>
    </submittedName>
</protein>
<gene>
    <name evidence="1" type="ORF">FHT02_002972</name>
</gene>
<accession>A0A840YQZ0</accession>
<dbReference type="Proteomes" id="UP000527143">
    <property type="component" value="Unassembled WGS sequence"/>
</dbReference>